<dbReference type="SUPFAM" id="SSF53335">
    <property type="entry name" value="S-adenosyl-L-methionine-dependent methyltransferases"/>
    <property type="match status" value="1"/>
</dbReference>
<dbReference type="InterPro" id="IPR026669">
    <property type="entry name" value="Arsenite_MeTrfase-like"/>
</dbReference>
<comment type="catalytic activity">
    <reaction evidence="6">
        <text>arsenic triglutathione + [thioredoxin]-dithiol + S-adenosyl-L-methionine + 2 H2O = methylarsonous acid + [thioredoxin]-disulfide + 3 glutathione + S-adenosyl-L-homocysteine + H(+)</text>
        <dbReference type="Rhea" id="RHEA:69460"/>
        <dbReference type="Rhea" id="RHEA-COMP:10698"/>
        <dbReference type="Rhea" id="RHEA-COMP:10700"/>
        <dbReference type="ChEBI" id="CHEBI:15377"/>
        <dbReference type="ChEBI" id="CHEBI:15378"/>
        <dbReference type="ChEBI" id="CHEBI:17826"/>
        <dbReference type="ChEBI" id="CHEBI:29950"/>
        <dbReference type="ChEBI" id="CHEBI:50058"/>
        <dbReference type="ChEBI" id="CHEBI:57856"/>
        <dbReference type="ChEBI" id="CHEBI:57925"/>
        <dbReference type="ChEBI" id="CHEBI:59789"/>
        <dbReference type="ChEBI" id="CHEBI:183640"/>
        <dbReference type="EC" id="2.1.1.137"/>
    </reaction>
</comment>
<accession>A0A1F5EPY5</accession>
<dbReference type="EMBL" id="MFAB01000004">
    <property type="protein sequence ID" value="OGD69274.1"/>
    <property type="molecule type" value="Genomic_DNA"/>
</dbReference>
<dbReference type="CDD" id="cd02440">
    <property type="entry name" value="AdoMet_MTases"/>
    <property type="match status" value="1"/>
</dbReference>
<dbReference type="InterPro" id="IPR025714">
    <property type="entry name" value="Methyltranfer_dom"/>
</dbReference>
<dbReference type="PANTHER" id="PTHR43675:SF8">
    <property type="entry name" value="ARSENITE METHYLTRANSFERASE"/>
    <property type="match status" value="1"/>
</dbReference>
<reference evidence="10 11" key="1">
    <citation type="journal article" date="2016" name="Nat. Commun.">
        <title>Thousands of microbial genomes shed light on interconnected biogeochemical processes in an aquifer system.</title>
        <authorList>
            <person name="Anantharaman K."/>
            <person name="Brown C.T."/>
            <person name="Hug L.A."/>
            <person name="Sharon I."/>
            <person name="Castelle C.J."/>
            <person name="Probst A.J."/>
            <person name="Thomas B.C."/>
            <person name="Singh A."/>
            <person name="Wilkins M.J."/>
            <person name="Karaoz U."/>
            <person name="Brodie E.L."/>
            <person name="Williams K.H."/>
            <person name="Hubbard S.S."/>
            <person name="Banfield J.F."/>
        </authorList>
    </citation>
    <scope>NUCLEOTIDE SEQUENCE [LARGE SCALE GENOMIC DNA]</scope>
</reference>
<sequence>MAFIDPQKNIEQFGLEKGMMIADLGVGSGFYTISASKKVGEEGRVYAIDVQKNLLEKLQKQAETERIFNIEYIWGDVEKLGGTRLADSSVDAIILSNILFQIENKEALASETKRILRPNGRVLVVDWSDSFNNIGPAKEMVFNEQQAEDFFINKEFVIVKKIEAGENHYGIIFRKK</sequence>
<dbReference type="STRING" id="1797579.A2996_01510"/>
<comment type="caution">
    <text evidence="10">The sequence shown here is derived from an EMBL/GenBank/DDBJ whole genome shotgun (WGS) entry which is preliminary data.</text>
</comment>
<evidence type="ECO:0000256" key="2">
    <source>
        <dbReference type="ARBA" id="ARBA00022691"/>
    </source>
</evidence>
<evidence type="ECO:0000256" key="6">
    <source>
        <dbReference type="ARBA" id="ARBA00047941"/>
    </source>
</evidence>
<keyword evidence="1" id="KW-0808">Transferase</keyword>
<dbReference type="EC" id="2.1.1.137" evidence="4"/>
<comment type="catalytic activity">
    <reaction evidence="7">
        <text>arsenic triglutathione + 2 [thioredoxin]-dithiol + 2 S-adenosyl-L-methionine + H2O = dimethylarsinous acid + 2 [thioredoxin]-disulfide + 3 glutathione + 2 S-adenosyl-L-homocysteine + 2 H(+)</text>
        <dbReference type="Rhea" id="RHEA:69464"/>
        <dbReference type="Rhea" id="RHEA-COMP:10698"/>
        <dbReference type="Rhea" id="RHEA-COMP:10700"/>
        <dbReference type="ChEBI" id="CHEBI:15377"/>
        <dbReference type="ChEBI" id="CHEBI:15378"/>
        <dbReference type="ChEBI" id="CHEBI:23808"/>
        <dbReference type="ChEBI" id="CHEBI:29950"/>
        <dbReference type="ChEBI" id="CHEBI:50058"/>
        <dbReference type="ChEBI" id="CHEBI:57856"/>
        <dbReference type="ChEBI" id="CHEBI:57925"/>
        <dbReference type="ChEBI" id="CHEBI:59789"/>
        <dbReference type="ChEBI" id="CHEBI:183640"/>
        <dbReference type="EC" id="2.1.1.137"/>
    </reaction>
</comment>
<dbReference type="PANTHER" id="PTHR43675">
    <property type="entry name" value="ARSENITE METHYLTRANSFERASE"/>
    <property type="match status" value="1"/>
</dbReference>
<evidence type="ECO:0000259" key="9">
    <source>
        <dbReference type="Pfam" id="PF13847"/>
    </source>
</evidence>
<dbReference type="Pfam" id="PF13847">
    <property type="entry name" value="Methyltransf_31"/>
    <property type="match status" value="1"/>
</dbReference>
<proteinExistence type="inferred from homology"/>
<gene>
    <name evidence="10" type="ORF">A2996_01510</name>
</gene>
<evidence type="ECO:0000313" key="11">
    <source>
        <dbReference type="Proteomes" id="UP000176865"/>
    </source>
</evidence>
<evidence type="ECO:0000256" key="8">
    <source>
        <dbReference type="ARBA" id="ARBA00048428"/>
    </source>
</evidence>
<evidence type="ECO:0000256" key="3">
    <source>
        <dbReference type="ARBA" id="ARBA00034487"/>
    </source>
</evidence>
<keyword evidence="2" id="KW-0949">S-adenosyl-L-methionine</keyword>
<dbReference type="Gene3D" id="3.40.50.150">
    <property type="entry name" value="Vaccinia Virus protein VP39"/>
    <property type="match status" value="1"/>
</dbReference>
<evidence type="ECO:0000256" key="7">
    <source>
        <dbReference type="ARBA" id="ARBA00047943"/>
    </source>
</evidence>
<organism evidence="10 11">
    <name type="scientific">Candidatus Campbellbacteria bacterium RIFCSPLOWO2_01_FULL_34_15</name>
    <dbReference type="NCBI Taxonomy" id="1797579"/>
    <lineage>
        <taxon>Bacteria</taxon>
        <taxon>Candidatus Campbelliibacteriota</taxon>
    </lineage>
</organism>
<dbReference type="AlphaFoldDB" id="A0A1F5EPY5"/>
<dbReference type="InterPro" id="IPR029063">
    <property type="entry name" value="SAM-dependent_MTases_sf"/>
</dbReference>
<evidence type="ECO:0000256" key="4">
    <source>
        <dbReference type="ARBA" id="ARBA00034521"/>
    </source>
</evidence>
<evidence type="ECO:0000313" key="10">
    <source>
        <dbReference type="EMBL" id="OGD69274.1"/>
    </source>
</evidence>
<dbReference type="Proteomes" id="UP000176865">
    <property type="component" value="Unassembled WGS sequence"/>
</dbReference>
<comment type="catalytic activity">
    <reaction evidence="8">
        <text>arsenic triglutathione + 3 [thioredoxin]-dithiol + 3 S-adenosyl-L-methionine = trimethylarsine + 3 [thioredoxin]-disulfide + 3 glutathione + 3 S-adenosyl-L-homocysteine + 3 H(+)</text>
        <dbReference type="Rhea" id="RHEA:69432"/>
        <dbReference type="Rhea" id="RHEA-COMP:10698"/>
        <dbReference type="Rhea" id="RHEA-COMP:10700"/>
        <dbReference type="ChEBI" id="CHEBI:15378"/>
        <dbReference type="ChEBI" id="CHEBI:27130"/>
        <dbReference type="ChEBI" id="CHEBI:29950"/>
        <dbReference type="ChEBI" id="CHEBI:50058"/>
        <dbReference type="ChEBI" id="CHEBI:57856"/>
        <dbReference type="ChEBI" id="CHEBI:57925"/>
        <dbReference type="ChEBI" id="CHEBI:59789"/>
        <dbReference type="ChEBI" id="CHEBI:183640"/>
        <dbReference type="EC" id="2.1.1.137"/>
    </reaction>
</comment>
<dbReference type="GO" id="GO:0030791">
    <property type="term" value="F:arsenite methyltransferase activity"/>
    <property type="evidence" value="ECO:0007669"/>
    <property type="project" value="UniProtKB-EC"/>
</dbReference>
<protein>
    <recommendedName>
        <fullName evidence="5">Arsenite methyltransferase</fullName>
        <ecNumber evidence="4">2.1.1.137</ecNumber>
    </recommendedName>
</protein>
<evidence type="ECO:0000256" key="1">
    <source>
        <dbReference type="ARBA" id="ARBA00022679"/>
    </source>
</evidence>
<evidence type="ECO:0000256" key="5">
    <source>
        <dbReference type="ARBA" id="ARBA00034545"/>
    </source>
</evidence>
<comment type="similarity">
    <text evidence="3">Belongs to the methyltransferase superfamily. Arsenite methyltransferase family.</text>
</comment>
<name>A0A1F5EPY5_9BACT</name>
<feature type="domain" description="Methyltransferase" evidence="9">
    <location>
        <begin position="16"/>
        <end position="137"/>
    </location>
</feature>